<evidence type="ECO:0000256" key="3">
    <source>
        <dbReference type="ARBA" id="ARBA00022553"/>
    </source>
</evidence>
<evidence type="ECO:0000313" key="6">
    <source>
        <dbReference type="EMBL" id="EEB19947.1"/>
    </source>
</evidence>
<dbReference type="EMBL" id="AAZO01007281">
    <property type="status" value="NOT_ANNOTATED_CDS"/>
    <property type="molecule type" value="Genomic_DNA"/>
</dbReference>
<reference evidence="6" key="2">
    <citation type="submission" date="2007-04" db="EMBL/GenBank/DDBJ databases">
        <title>The genome of the human body louse.</title>
        <authorList>
            <consortium name="The Human Body Louse Genome Consortium"/>
            <person name="Kirkness E."/>
            <person name="Walenz B."/>
            <person name="Hass B."/>
            <person name="Bruggner R."/>
            <person name="Strausberg R."/>
        </authorList>
    </citation>
    <scope>NUCLEOTIDE SEQUENCE</scope>
    <source>
        <strain evidence="6">USDA</strain>
    </source>
</reference>
<dbReference type="GO" id="GO:0015629">
    <property type="term" value="C:actin cytoskeleton"/>
    <property type="evidence" value="ECO:0007669"/>
    <property type="project" value="TreeGrafter"/>
</dbReference>
<evidence type="ECO:0000256" key="1">
    <source>
        <dbReference type="ARBA" id="ARBA00004496"/>
    </source>
</evidence>
<dbReference type="GO" id="GO:0003779">
    <property type="term" value="F:actin binding"/>
    <property type="evidence" value="ECO:0007669"/>
    <property type="project" value="TreeGrafter"/>
</dbReference>
<dbReference type="RefSeq" id="XP_002432685.1">
    <property type="nucleotide sequence ID" value="XM_002432640.1"/>
</dbReference>
<dbReference type="EMBL" id="DS235879">
    <property type="protein sequence ID" value="EEB19947.1"/>
    <property type="molecule type" value="Genomic_DNA"/>
</dbReference>
<dbReference type="eggNOG" id="ENOG502S0UD">
    <property type="taxonomic scope" value="Eukaryota"/>
</dbReference>
<evidence type="ECO:0000256" key="5">
    <source>
        <dbReference type="SAM" id="MobiDB-lite"/>
    </source>
</evidence>
<feature type="compositionally biased region" description="Basic and acidic residues" evidence="5">
    <location>
        <begin position="1"/>
        <end position="12"/>
    </location>
</feature>
<name>E0W2U1_PEDHC</name>
<evidence type="ECO:0000256" key="2">
    <source>
        <dbReference type="ARBA" id="ARBA00022490"/>
    </source>
</evidence>
<protein>
    <submittedName>
        <fullName evidence="6 7">Uncharacterized protein</fullName>
    </submittedName>
</protein>
<dbReference type="PANTHER" id="PTHR24217:SF0">
    <property type="entry name" value="PDZ DOMAIN-CONTAINING PROTEIN"/>
    <property type="match status" value="1"/>
</dbReference>
<dbReference type="Proteomes" id="UP000009046">
    <property type="component" value="Unassembled WGS sequence"/>
</dbReference>
<keyword evidence="3" id="KW-0597">Phosphoprotein</keyword>
<dbReference type="GO" id="GO:0032233">
    <property type="term" value="P:positive regulation of actin filament bundle assembly"/>
    <property type="evidence" value="ECO:0007669"/>
    <property type="project" value="TreeGrafter"/>
</dbReference>
<dbReference type="VEuPathDB" id="VectorBase:PHUM596940"/>
<accession>E0W2U1</accession>
<dbReference type="AlphaFoldDB" id="E0W2U1"/>
<dbReference type="CTD" id="8236820"/>
<gene>
    <name evidence="7" type="primary">8236820</name>
    <name evidence="6" type="ORF">Phum_PHUM596940</name>
</gene>
<evidence type="ECO:0000313" key="8">
    <source>
        <dbReference type="Proteomes" id="UP000009046"/>
    </source>
</evidence>
<reference evidence="7" key="3">
    <citation type="submission" date="2021-02" db="UniProtKB">
        <authorList>
            <consortium name="EnsemblMetazoa"/>
        </authorList>
    </citation>
    <scope>IDENTIFICATION</scope>
    <source>
        <strain evidence="7">USDA</strain>
    </source>
</reference>
<dbReference type="InterPro" id="IPR051976">
    <property type="entry name" value="Synaptopodin_domain"/>
</dbReference>
<evidence type="ECO:0000256" key="4">
    <source>
        <dbReference type="ARBA" id="ARBA00038161"/>
    </source>
</evidence>
<proteinExistence type="inferred from homology"/>
<dbReference type="GO" id="GO:0030018">
    <property type="term" value="C:Z disc"/>
    <property type="evidence" value="ECO:0007669"/>
    <property type="project" value="TreeGrafter"/>
</dbReference>
<dbReference type="HOGENOM" id="CLU_696996_0_0_1"/>
<dbReference type="KEGG" id="phu:Phum_PHUM596940"/>
<reference evidence="6" key="1">
    <citation type="submission" date="2007-04" db="EMBL/GenBank/DDBJ databases">
        <title>Annotation of Pediculus humanus corporis strain USDA.</title>
        <authorList>
            <person name="Kirkness E."/>
            <person name="Hannick L."/>
            <person name="Hass B."/>
            <person name="Bruggner R."/>
            <person name="Lawson D."/>
            <person name="Bidwell S."/>
            <person name="Joardar V."/>
            <person name="Caler E."/>
            <person name="Walenz B."/>
            <person name="Inman J."/>
            <person name="Schobel S."/>
            <person name="Galinsky K."/>
            <person name="Amedeo P."/>
            <person name="Strausberg R."/>
        </authorList>
    </citation>
    <scope>NUCLEOTIDE SEQUENCE</scope>
    <source>
        <strain evidence="6">USDA</strain>
    </source>
</reference>
<dbReference type="GO" id="GO:0005634">
    <property type="term" value="C:nucleus"/>
    <property type="evidence" value="ECO:0007669"/>
    <property type="project" value="TreeGrafter"/>
</dbReference>
<comment type="similarity">
    <text evidence="4">Belongs to the synaptopodin family.</text>
</comment>
<dbReference type="GeneID" id="8236820"/>
<feature type="region of interest" description="Disordered" evidence="5">
    <location>
        <begin position="1"/>
        <end position="26"/>
    </location>
</feature>
<dbReference type="PANTHER" id="PTHR24217">
    <property type="entry name" value="PUTATIVE-RELATED"/>
    <property type="match status" value="1"/>
</dbReference>
<dbReference type="OrthoDB" id="300641at2759"/>
<keyword evidence="2" id="KW-0963">Cytoplasm</keyword>
<dbReference type="EnsemblMetazoa" id="PHUM596940-RA">
    <property type="protein sequence ID" value="PHUM596940-PA"/>
    <property type="gene ID" value="PHUM596940"/>
</dbReference>
<evidence type="ECO:0000313" key="7">
    <source>
        <dbReference type="EnsemblMetazoa" id="PHUM596940-PA"/>
    </source>
</evidence>
<keyword evidence="8" id="KW-1185">Reference proteome</keyword>
<sequence length="396" mass="45207">MGSDNKPIDLEKLFTPATDSGEITPRNKKMYASSSFYSPIHPTVQDQIELARRISSSLSDISNKQSKGQSMYVNRMKRSVKWVHGGEGQNENIESSYGNDDFTCKYSNSESSSKDKIKLLMNPQGKVQDLKSLTKQGIVLNSSPLSPEMCFDLVKDLTTTKGKGAELFAKRRKKSEKWIVDENTVRQRNPSIVRGGGGGQQTFESNTEKTMKQNNMKREEQMQKIHALQERFGQPKLKLVKSPWEAALETGSVDTAFQELNFSYPSTQMPWIDKISENNRKPLAKSNPIKFRDYKNDLYMPNIPKGWTSSSSYNDSYGVYDNLPQIPTIVEPHSLPNSMDGYVQHASQHQPKTWDFSSLNNYNTAPRGWKNDLDYYRPVTFSSQKFNSQNPYYKTY</sequence>
<dbReference type="InParanoid" id="E0W2U1"/>
<comment type="subcellular location">
    <subcellularLocation>
        <location evidence="1">Cytoplasm</location>
    </subcellularLocation>
</comment>
<organism>
    <name type="scientific">Pediculus humanus subsp. corporis</name>
    <name type="common">Body louse</name>
    <dbReference type="NCBI Taxonomy" id="121224"/>
    <lineage>
        <taxon>Eukaryota</taxon>
        <taxon>Metazoa</taxon>
        <taxon>Ecdysozoa</taxon>
        <taxon>Arthropoda</taxon>
        <taxon>Hexapoda</taxon>
        <taxon>Insecta</taxon>
        <taxon>Pterygota</taxon>
        <taxon>Neoptera</taxon>
        <taxon>Paraneoptera</taxon>
        <taxon>Psocodea</taxon>
        <taxon>Troctomorpha</taxon>
        <taxon>Phthiraptera</taxon>
        <taxon>Anoplura</taxon>
        <taxon>Pediculidae</taxon>
        <taxon>Pediculus</taxon>
    </lineage>
</organism>
<dbReference type="STRING" id="121224.E0W2U1"/>